<dbReference type="Proteomes" id="UP000192569">
    <property type="component" value="Chromosome I"/>
</dbReference>
<gene>
    <name evidence="1" type="ORF">SAMN00808754_1735</name>
</gene>
<proteinExistence type="predicted"/>
<evidence type="ECO:0000313" key="2">
    <source>
        <dbReference type="Proteomes" id="UP000192569"/>
    </source>
</evidence>
<dbReference type="RefSeq" id="WP_157109887.1">
    <property type="nucleotide sequence ID" value="NZ_LT838272.1"/>
</dbReference>
<protein>
    <submittedName>
        <fullName evidence="1">Uncharacterized protein</fullName>
    </submittedName>
</protein>
<reference evidence="1 2" key="1">
    <citation type="submission" date="2017-04" db="EMBL/GenBank/DDBJ databases">
        <authorList>
            <person name="Afonso C.L."/>
            <person name="Miller P.J."/>
            <person name="Scott M.A."/>
            <person name="Spackman E."/>
            <person name="Goraichik I."/>
            <person name="Dimitrov K.M."/>
            <person name="Suarez D.L."/>
            <person name="Swayne D.E."/>
        </authorList>
    </citation>
    <scope>NUCLEOTIDE SEQUENCE [LARGE SCALE GENOMIC DNA]</scope>
    <source>
        <strain evidence="1 2">ToBE</strain>
    </source>
</reference>
<keyword evidence="2" id="KW-1185">Reference proteome</keyword>
<sequence length="47" mass="5081">MAEKKKEGKSKRGFLGGLLGGGCCCNIKIVPKDEVNNQDKSDEAQKK</sequence>
<name>A0A1W1VUI1_9FIRM</name>
<dbReference type="PROSITE" id="PS51257">
    <property type="entry name" value="PROKAR_LIPOPROTEIN"/>
    <property type="match status" value="1"/>
</dbReference>
<organism evidence="1 2">
    <name type="scientific">Thermanaeromonas toyohensis ToBE</name>
    <dbReference type="NCBI Taxonomy" id="698762"/>
    <lineage>
        <taxon>Bacteria</taxon>
        <taxon>Bacillati</taxon>
        <taxon>Bacillota</taxon>
        <taxon>Clostridia</taxon>
        <taxon>Neomoorellales</taxon>
        <taxon>Neomoorellaceae</taxon>
        <taxon>Thermanaeromonas</taxon>
    </lineage>
</organism>
<accession>A0A1W1VUI1</accession>
<evidence type="ECO:0000313" key="1">
    <source>
        <dbReference type="EMBL" id="SMB97009.1"/>
    </source>
</evidence>
<dbReference type="EMBL" id="LT838272">
    <property type="protein sequence ID" value="SMB97009.1"/>
    <property type="molecule type" value="Genomic_DNA"/>
</dbReference>
<dbReference type="STRING" id="698762.SAMN00808754_1735"/>
<dbReference type="AlphaFoldDB" id="A0A1W1VUI1"/>